<proteinExistence type="predicted"/>
<name>A0A397UIY1_9GLOM</name>
<evidence type="ECO:0000313" key="3">
    <source>
        <dbReference type="Proteomes" id="UP000266673"/>
    </source>
</evidence>
<protein>
    <submittedName>
        <fullName evidence="2">Uncharacterized protein</fullName>
    </submittedName>
</protein>
<dbReference type="OrthoDB" id="2411751at2759"/>
<keyword evidence="3" id="KW-1185">Reference proteome</keyword>
<sequence>MAQVHAHRLTKYVHIQNKLGPDQTTKRAICKACESKEQIFKQGKNEGIELWEVYQKYGFINRWDRVQRHWRRCPYWREFWVDEDQEVITYEDPDENMARNAVRALQQARERNNTAMSVVSSNSRTSNISESMLSDNISETSSPSQINEIKKFKTKKNNYT</sequence>
<evidence type="ECO:0000313" key="2">
    <source>
        <dbReference type="EMBL" id="RIB10094.1"/>
    </source>
</evidence>
<evidence type="ECO:0000256" key="1">
    <source>
        <dbReference type="SAM" id="MobiDB-lite"/>
    </source>
</evidence>
<comment type="caution">
    <text evidence="2">The sequence shown here is derived from an EMBL/GenBank/DDBJ whole genome shotgun (WGS) entry which is preliminary data.</text>
</comment>
<feature type="compositionally biased region" description="Polar residues" evidence="1">
    <location>
        <begin position="132"/>
        <end position="147"/>
    </location>
</feature>
<accession>A0A397UIY1</accession>
<feature type="compositionally biased region" description="Low complexity" evidence="1">
    <location>
        <begin position="117"/>
        <end position="131"/>
    </location>
</feature>
<dbReference type="Proteomes" id="UP000266673">
    <property type="component" value="Unassembled WGS sequence"/>
</dbReference>
<dbReference type="AlphaFoldDB" id="A0A397UIY1"/>
<gene>
    <name evidence="2" type="ORF">C2G38_2265689</name>
</gene>
<reference evidence="2 3" key="1">
    <citation type="submission" date="2018-06" db="EMBL/GenBank/DDBJ databases">
        <title>Comparative genomics reveals the genomic features of Rhizophagus irregularis, R. cerebriforme, R. diaphanum and Gigaspora rosea, and their symbiotic lifestyle signature.</title>
        <authorList>
            <person name="Morin E."/>
            <person name="San Clemente H."/>
            <person name="Chen E.C.H."/>
            <person name="De La Providencia I."/>
            <person name="Hainaut M."/>
            <person name="Kuo A."/>
            <person name="Kohler A."/>
            <person name="Murat C."/>
            <person name="Tang N."/>
            <person name="Roy S."/>
            <person name="Loubradou J."/>
            <person name="Henrissat B."/>
            <person name="Grigoriev I.V."/>
            <person name="Corradi N."/>
            <person name="Roux C."/>
            <person name="Martin F.M."/>
        </authorList>
    </citation>
    <scope>NUCLEOTIDE SEQUENCE [LARGE SCALE GENOMIC DNA]</scope>
    <source>
        <strain evidence="2 3">DAOM 194757</strain>
    </source>
</reference>
<organism evidence="2 3">
    <name type="scientific">Gigaspora rosea</name>
    <dbReference type="NCBI Taxonomy" id="44941"/>
    <lineage>
        <taxon>Eukaryota</taxon>
        <taxon>Fungi</taxon>
        <taxon>Fungi incertae sedis</taxon>
        <taxon>Mucoromycota</taxon>
        <taxon>Glomeromycotina</taxon>
        <taxon>Glomeromycetes</taxon>
        <taxon>Diversisporales</taxon>
        <taxon>Gigasporaceae</taxon>
        <taxon>Gigaspora</taxon>
    </lineage>
</organism>
<dbReference type="EMBL" id="QKWP01001291">
    <property type="protein sequence ID" value="RIB10094.1"/>
    <property type="molecule type" value="Genomic_DNA"/>
</dbReference>
<feature type="region of interest" description="Disordered" evidence="1">
    <location>
        <begin position="109"/>
        <end position="160"/>
    </location>
</feature>